<evidence type="ECO:0000313" key="2">
    <source>
        <dbReference type="EMBL" id="GJT83221.1"/>
    </source>
</evidence>
<dbReference type="Proteomes" id="UP001151760">
    <property type="component" value="Unassembled WGS sequence"/>
</dbReference>
<dbReference type="PANTHER" id="PTHR33067:SF35">
    <property type="entry name" value="ASPARTIC PEPTIDASE DDI1-TYPE DOMAIN-CONTAINING PROTEIN"/>
    <property type="match status" value="1"/>
</dbReference>
<accession>A0ABQ5H5Z3</accession>
<dbReference type="Pfam" id="PF13650">
    <property type="entry name" value="Asp_protease_2"/>
    <property type="match status" value="1"/>
</dbReference>
<dbReference type="InterPro" id="IPR021109">
    <property type="entry name" value="Peptidase_aspartic_dom_sf"/>
</dbReference>
<comment type="caution">
    <text evidence="2">The sequence shown here is derived from an EMBL/GenBank/DDBJ whole genome shotgun (WGS) entry which is preliminary data.</text>
</comment>
<dbReference type="EMBL" id="BQNB010019243">
    <property type="protein sequence ID" value="GJT83221.1"/>
    <property type="molecule type" value="Genomic_DNA"/>
</dbReference>
<evidence type="ECO:0000313" key="3">
    <source>
        <dbReference type="Proteomes" id="UP001151760"/>
    </source>
</evidence>
<dbReference type="InterPro" id="IPR001969">
    <property type="entry name" value="Aspartic_peptidase_AS"/>
</dbReference>
<reference evidence="2" key="1">
    <citation type="journal article" date="2022" name="Int. J. Mol. Sci.">
        <title>Draft Genome of Tanacetum Coccineum: Genomic Comparison of Closely Related Tanacetum-Family Plants.</title>
        <authorList>
            <person name="Yamashiro T."/>
            <person name="Shiraishi A."/>
            <person name="Nakayama K."/>
            <person name="Satake H."/>
        </authorList>
    </citation>
    <scope>NUCLEOTIDE SEQUENCE</scope>
</reference>
<organism evidence="2 3">
    <name type="scientific">Tanacetum coccineum</name>
    <dbReference type="NCBI Taxonomy" id="301880"/>
    <lineage>
        <taxon>Eukaryota</taxon>
        <taxon>Viridiplantae</taxon>
        <taxon>Streptophyta</taxon>
        <taxon>Embryophyta</taxon>
        <taxon>Tracheophyta</taxon>
        <taxon>Spermatophyta</taxon>
        <taxon>Magnoliopsida</taxon>
        <taxon>eudicotyledons</taxon>
        <taxon>Gunneridae</taxon>
        <taxon>Pentapetalae</taxon>
        <taxon>asterids</taxon>
        <taxon>campanulids</taxon>
        <taxon>Asterales</taxon>
        <taxon>Asteraceae</taxon>
        <taxon>Asteroideae</taxon>
        <taxon>Anthemideae</taxon>
        <taxon>Anthemidinae</taxon>
        <taxon>Tanacetum</taxon>
    </lineage>
</organism>
<dbReference type="SUPFAM" id="SSF50630">
    <property type="entry name" value="Acid proteases"/>
    <property type="match status" value="1"/>
</dbReference>
<dbReference type="PANTHER" id="PTHR33067">
    <property type="entry name" value="RNA-DIRECTED DNA POLYMERASE-RELATED"/>
    <property type="match status" value="1"/>
</dbReference>
<feature type="region of interest" description="Disordered" evidence="1">
    <location>
        <begin position="482"/>
        <end position="503"/>
    </location>
</feature>
<dbReference type="GO" id="GO:0003964">
    <property type="term" value="F:RNA-directed DNA polymerase activity"/>
    <property type="evidence" value="ECO:0007669"/>
    <property type="project" value="UniProtKB-KW"/>
</dbReference>
<keyword evidence="2" id="KW-0695">RNA-directed DNA polymerase</keyword>
<dbReference type="CDD" id="cd00303">
    <property type="entry name" value="retropepsin_like"/>
    <property type="match status" value="1"/>
</dbReference>
<sequence length="807" mass="91461">MVRQSYHGSNATSSHRGIRRCNLMSNINAKQLMSFKQTLIYLVQGNQFTGKQDPHNHLRFFNKVTSTFRHPEVPNTSIKLLLFPFSLEGEARDWLDKEPPRSFKQAWELSRTSFVNVLHLMRIVPIEPRASTNAPLSTSTPSNSFEFQQMAALLEDKMNIRMSRLEKAISEKQSTPATVKAVEEVWFHMERQRKKVQNPNLENTAIVPPPEEEESIFMEIPKPKAKKTVNVEIQDLNSPKPIPSKLPYPERMKVRENDKPSAQHSRFLKMFKQLRLEIGLKDALVEMPKFNKWLSSLLRNKDKLEEIAITTVNAECSAIIMNKVPEKLEDPGKFLIPCALQELNRTSALADSGASINLLPHSIYKKLGLEALTPTRMTLELANRSITHPMGIAEDVIVRVDGFTFLADFVVINFEPDPRVPIILGRPFLRTAKALIDLYEEKLTLRVGKEELVYYADKSEKNKEKNFVHAISVIDFSKDDPFSGSTTTHSDDPSPSSSPVKTSDNFEKFADELAPLDSLPPGNDDSTLKKDLHEENFQEDVEIKNSNVSDKLVFLNTPLSDKDECFAPEDDNDEIDDFLAIEVSSNLEEGYFDSEGDIAFLDNLLSDDDSHNLDSKVTSDHEPEQNESSITFSPRSDPLHHEFAGEPLTLPARNDREFEEYLSLMTVLNEISTSQGNWEMCNQNSLRVLFPISSYPVEDSEPTQEEIDILLVLDDLIPPGIEDADSEDEDNESPNHDHQDDPSIPRPPPEPPDIKKCFEPEAGILIIKKSYKRVSKSHEFMTGILAPTLLHTFVSDLICHFSLSPSR</sequence>
<feature type="compositionally biased region" description="Acidic residues" evidence="1">
    <location>
        <begin position="722"/>
        <end position="732"/>
    </location>
</feature>
<feature type="region of interest" description="Disordered" evidence="1">
    <location>
        <begin position="612"/>
        <end position="638"/>
    </location>
</feature>
<reference evidence="2" key="2">
    <citation type="submission" date="2022-01" db="EMBL/GenBank/DDBJ databases">
        <authorList>
            <person name="Yamashiro T."/>
            <person name="Shiraishi A."/>
            <person name="Satake H."/>
            <person name="Nakayama K."/>
        </authorList>
    </citation>
    <scope>NUCLEOTIDE SEQUENCE</scope>
</reference>
<evidence type="ECO:0000256" key="1">
    <source>
        <dbReference type="SAM" id="MobiDB-lite"/>
    </source>
</evidence>
<proteinExistence type="predicted"/>
<keyword evidence="2" id="KW-0808">Transferase</keyword>
<feature type="compositionally biased region" description="Basic and acidic residues" evidence="1">
    <location>
        <begin position="612"/>
        <end position="624"/>
    </location>
</feature>
<name>A0ABQ5H5Z3_9ASTR</name>
<protein>
    <submittedName>
        <fullName evidence="2">Reverse transcriptase domain-containing protein</fullName>
    </submittedName>
</protein>
<dbReference type="PROSITE" id="PS00141">
    <property type="entry name" value="ASP_PROTEASE"/>
    <property type="match status" value="1"/>
</dbReference>
<feature type="region of interest" description="Disordered" evidence="1">
    <location>
        <begin position="719"/>
        <end position="755"/>
    </location>
</feature>
<gene>
    <name evidence="2" type="ORF">Tco_1057563</name>
</gene>
<dbReference type="Gene3D" id="2.40.70.10">
    <property type="entry name" value="Acid Proteases"/>
    <property type="match status" value="1"/>
</dbReference>
<keyword evidence="2" id="KW-0548">Nucleotidyltransferase</keyword>
<feature type="compositionally biased region" description="Low complexity" evidence="1">
    <location>
        <begin position="483"/>
        <end position="503"/>
    </location>
</feature>
<feature type="compositionally biased region" description="Basic and acidic residues" evidence="1">
    <location>
        <begin position="733"/>
        <end position="743"/>
    </location>
</feature>
<keyword evidence="3" id="KW-1185">Reference proteome</keyword>